<comment type="caution">
    <text evidence="2">The sequence shown here is derived from an EMBL/GenBank/DDBJ whole genome shotgun (WGS) entry which is preliminary data.</text>
</comment>
<feature type="region of interest" description="Disordered" evidence="1">
    <location>
        <begin position="59"/>
        <end position="78"/>
    </location>
</feature>
<dbReference type="OrthoDB" id="158932at2759"/>
<evidence type="ECO:0000313" key="3">
    <source>
        <dbReference type="Proteomes" id="UP000053237"/>
    </source>
</evidence>
<dbReference type="InParanoid" id="A0A024GP69"/>
<keyword evidence="3" id="KW-1185">Reference proteome</keyword>
<evidence type="ECO:0000313" key="2">
    <source>
        <dbReference type="EMBL" id="CCI48584.1"/>
    </source>
</evidence>
<dbReference type="AlphaFoldDB" id="A0A024GP69"/>
<name>A0A024GP69_9STRA</name>
<evidence type="ECO:0008006" key="4">
    <source>
        <dbReference type="Google" id="ProtNLM"/>
    </source>
</evidence>
<dbReference type="PANTHER" id="PTHR13510">
    <property type="entry name" value="FYVE-FINGER-CONTAINING RAB5 EFFECTOR PROTEIN RABENOSYN-5-RELATED"/>
    <property type="match status" value="1"/>
</dbReference>
<reference evidence="2 3" key="1">
    <citation type="submission" date="2012-05" db="EMBL/GenBank/DDBJ databases">
        <title>Recombination and specialization in a pathogen metapopulation.</title>
        <authorList>
            <person name="Gardiner A."/>
            <person name="Kemen E."/>
            <person name="Schultz-Larsen T."/>
            <person name="MacLean D."/>
            <person name="Van Oosterhout C."/>
            <person name="Jones J.D.G."/>
        </authorList>
    </citation>
    <scope>NUCLEOTIDE SEQUENCE [LARGE SCALE GENOMIC DNA]</scope>
    <source>
        <strain evidence="2 3">Ac Nc2</strain>
    </source>
</reference>
<dbReference type="InterPro" id="IPR052727">
    <property type="entry name" value="Rab4/Rab5_effector"/>
</dbReference>
<dbReference type="PANTHER" id="PTHR13510:SF44">
    <property type="entry name" value="RABENOSYN-5"/>
    <property type="match status" value="1"/>
</dbReference>
<dbReference type="EMBL" id="CAIX01000235">
    <property type="protein sequence ID" value="CCI48584.1"/>
    <property type="molecule type" value="Genomic_DNA"/>
</dbReference>
<organism evidence="2 3">
    <name type="scientific">Albugo candida</name>
    <dbReference type="NCBI Taxonomy" id="65357"/>
    <lineage>
        <taxon>Eukaryota</taxon>
        <taxon>Sar</taxon>
        <taxon>Stramenopiles</taxon>
        <taxon>Oomycota</taxon>
        <taxon>Peronosporomycetes</taxon>
        <taxon>Albuginales</taxon>
        <taxon>Albuginaceae</taxon>
        <taxon>Albugo</taxon>
    </lineage>
</organism>
<sequence length="234" mass="26777">MHSPSKLPQLEIDSLDLNVIDESIATLLHRTLTSFRENKVLHSKWNLLTSRHQVQVYRNSKEVKTHQRPHESDSVPSKSIVKSIQNLNESVLNESPASSIRVHLTDPQLMANGFMEGSVDDFLYGIYSYDDVEWNQNSIHACNRMFRSFTIANLRQPDEIDPFRTLTLRWGMRENPLMSSVLVRQKQISFLQATGAQKGADGERYGYLIMQSFTHPSIPQRDALASNMSICFIV</sequence>
<dbReference type="Proteomes" id="UP000053237">
    <property type="component" value="Unassembled WGS sequence"/>
</dbReference>
<protein>
    <recommendedName>
        <fullName evidence="4">START domain-containing protein</fullName>
    </recommendedName>
</protein>
<feature type="compositionally biased region" description="Basic and acidic residues" evidence="1">
    <location>
        <begin position="59"/>
        <end position="73"/>
    </location>
</feature>
<evidence type="ECO:0000256" key="1">
    <source>
        <dbReference type="SAM" id="MobiDB-lite"/>
    </source>
</evidence>
<gene>
    <name evidence="2" type="ORF">BN9_097340</name>
</gene>
<accession>A0A024GP69</accession>
<proteinExistence type="predicted"/>